<reference evidence="11 12" key="1">
    <citation type="journal article" date="2021" name="Nat. Plants">
        <title>The Taxus genome provides insights into paclitaxel biosynthesis.</title>
        <authorList>
            <person name="Xiong X."/>
            <person name="Gou J."/>
            <person name="Liao Q."/>
            <person name="Li Y."/>
            <person name="Zhou Q."/>
            <person name="Bi G."/>
            <person name="Li C."/>
            <person name="Du R."/>
            <person name="Wang X."/>
            <person name="Sun T."/>
            <person name="Guo L."/>
            <person name="Liang H."/>
            <person name="Lu P."/>
            <person name="Wu Y."/>
            <person name="Zhang Z."/>
            <person name="Ro D.K."/>
            <person name="Shang Y."/>
            <person name="Huang S."/>
            <person name="Yan J."/>
        </authorList>
    </citation>
    <scope>NUCLEOTIDE SEQUENCE [LARGE SCALE GENOMIC DNA]</scope>
    <source>
        <strain evidence="11">Ta-2019</strain>
    </source>
</reference>
<evidence type="ECO:0000256" key="4">
    <source>
        <dbReference type="ARBA" id="ARBA00022723"/>
    </source>
</evidence>
<dbReference type="InterPro" id="IPR001932">
    <property type="entry name" value="PPM-type_phosphatase-like_dom"/>
</dbReference>
<keyword evidence="6" id="KW-0460">Magnesium</keyword>
<keyword evidence="5" id="KW-0378">Hydrolase</keyword>
<evidence type="ECO:0000256" key="7">
    <source>
        <dbReference type="ARBA" id="ARBA00022912"/>
    </source>
</evidence>
<dbReference type="AlphaFoldDB" id="A0AA38GHX7"/>
<dbReference type="InterPro" id="IPR000222">
    <property type="entry name" value="PP2C_BS"/>
</dbReference>
<evidence type="ECO:0000256" key="3">
    <source>
        <dbReference type="ARBA" id="ARBA00013081"/>
    </source>
</evidence>
<dbReference type="PANTHER" id="PTHR13832:SF643">
    <property type="entry name" value="PROTEIN PHOSPHATASE 2C-RELATED"/>
    <property type="match status" value="1"/>
</dbReference>
<dbReference type="CDD" id="cd22678">
    <property type="entry name" value="FHA_PP2C70-like"/>
    <property type="match status" value="1"/>
</dbReference>
<dbReference type="InterPro" id="IPR008984">
    <property type="entry name" value="SMAD_FHA_dom_sf"/>
</dbReference>
<comment type="caution">
    <text evidence="11">The sequence shown here is derived from an EMBL/GenBank/DDBJ whole genome shotgun (WGS) entry which is preliminary data.</text>
</comment>
<dbReference type="EC" id="3.1.3.16" evidence="3"/>
<dbReference type="SUPFAM" id="SSF49879">
    <property type="entry name" value="SMAD/FHA domain"/>
    <property type="match status" value="1"/>
</dbReference>
<dbReference type="PROSITE" id="PS01032">
    <property type="entry name" value="PPM_1"/>
    <property type="match status" value="1"/>
</dbReference>
<gene>
    <name evidence="11" type="ORF">KI387_016864</name>
</gene>
<dbReference type="InterPro" id="IPR036457">
    <property type="entry name" value="PPM-type-like_dom_sf"/>
</dbReference>
<name>A0AA38GHX7_TAXCH</name>
<dbReference type="Proteomes" id="UP000824469">
    <property type="component" value="Unassembled WGS sequence"/>
</dbReference>
<sequence>ADEVTEFLIPENLSVGQTLRRSTVTTWDADGDTDVSGEDHLNSSIVCNEECSATVSQAEEISTQCGTLILEVISGPSSGVLISQQPEGISDLSLRIGRVPQNDLVVNDPEVSGKHALVNWNSQNSKWELVDMGSLNGTLLNSQPVSAQESSLRRRSGPVQLASGDIVTLGSTSKVFVKIVDSNDSQCSIYSAPFGVGIASNPMTLRRGGRQLPMEDVFHCEWPLRGIPQFGVFCIFDGHGGAAAAKAASKIMPQKLADILFVPGKKEQVLSNCDAADVLRDAFGETEAALDYQYEGCTATVLLLWHDFNEVLFAQCANVGDSACIFNIEEKHICMTEDHRLISISEKTRMLEIGKQLRHGETRLW</sequence>
<dbReference type="Gene3D" id="2.60.200.20">
    <property type="match status" value="1"/>
</dbReference>
<dbReference type="PROSITE" id="PS51746">
    <property type="entry name" value="PPM_2"/>
    <property type="match status" value="1"/>
</dbReference>
<dbReference type="EMBL" id="JAHRHJ020000003">
    <property type="protein sequence ID" value="KAH9322225.1"/>
    <property type="molecule type" value="Genomic_DNA"/>
</dbReference>
<evidence type="ECO:0000313" key="11">
    <source>
        <dbReference type="EMBL" id="KAH9322225.1"/>
    </source>
</evidence>
<dbReference type="InterPro" id="IPR015655">
    <property type="entry name" value="PP2C"/>
</dbReference>
<keyword evidence="7" id="KW-0904">Protein phosphatase</keyword>
<evidence type="ECO:0000256" key="8">
    <source>
        <dbReference type="ARBA" id="ARBA00023211"/>
    </source>
</evidence>
<dbReference type="CDD" id="cd00143">
    <property type="entry name" value="PP2Cc"/>
    <property type="match status" value="1"/>
</dbReference>
<dbReference type="InterPro" id="IPR000253">
    <property type="entry name" value="FHA_dom"/>
</dbReference>
<protein>
    <recommendedName>
        <fullName evidence="3">protein-serine/threonine phosphatase</fullName>
        <ecNumber evidence="3">3.1.3.16</ecNumber>
    </recommendedName>
</protein>
<evidence type="ECO:0000256" key="2">
    <source>
        <dbReference type="ARBA" id="ARBA00001946"/>
    </source>
</evidence>
<dbReference type="PANTHER" id="PTHR13832">
    <property type="entry name" value="PROTEIN PHOSPHATASE 2C"/>
    <property type="match status" value="1"/>
</dbReference>
<comment type="cofactor">
    <cofactor evidence="1">
        <name>Mn(2+)</name>
        <dbReference type="ChEBI" id="CHEBI:29035"/>
    </cofactor>
</comment>
<accession>A0AA38GHX7</accession>
<evidence type="ECO:0000256" key="1">
    <source>
        <dbReference type="ARBA" id="ARBA00001936"/>
    </source>
</evidence>
<dbReference type="GO" id="GO:0046872">
    <property type="term" value="F:metal ion binding"/>
    <property type="evidence" value="ECO:0007669"/>
    <property type="project" value="UniProtKB-KW"/>
</dbReference>
<organism evidence="11 12">
    <name type="scientific">Taxus chinensis</name>
    <name type="common">Chinese yew</name>
    <name type="synonym">Taxus wallichiana var. chinensis</name>
    <dbReference type="NCBI Taxonomy" id="29808"/>
    <lineage>
        <taxon>Eukaryota</taxon>
        <taxon>Viridiplantae</taxon>
        <taxon>Streptophyta</taxon>
        <taxon>Embryophyta</taxon>
        <taxon>Tracheophyta</taxon>
        <taxon>Spermatophyta</taxon>
        <taxon>Pinopsida</taxon>
        <taxon>Pinidae</taxon>
        <taxon>Conifers II</taxon>
        <taxon>Cupressales</taxon>
        <taxon>Taxaceae</taxon>
        <taxon>Taxus</taxon>
    </lineage>
</organism>
<comment type="cofactor">
    <cofactor evidence="2">
        <name>Mg(2+)</name>
        <dbReference type="ChEBI" id="CHEBI:18420"/>
    </cofactor>
</comment>
<evidence type="ECO:0000313" key="12">
    <source>
        <dbReference type="Proteomes" id="UP000824469"/>
    </source>
</evidence>
<proteinExistence type="predicted"/>
<dbReference type="SUPFAM" id="SSF81606">
    <property type="entry name" value="PP2C-like"/>
    <property type="match status" value="1"/>
</dbReference>
<feature type="domain" description="FHA" evidence="9">
    <location>
        <begin position="94"/>
        <end position="145"/>
    </location>
</feature>
<dbReference type="OMA" id="NHYYEGC"/>
<evidence type="ECO:0000259" key="10">
    <source>
        <dbReference type="PROSITE" id="PS51746"/>
    </source>
</evidence>
<dbReference type="PROSITE" id="PS50006">
    <property type="entry name" value="FHA_DOMAIN"/>
    <property type="match status" value="1"/>
</dbReference>
<dbReference type="Gene3D" id="3.60.40.10">
    <property type="entry name" value="PPM-type phosphatase domain"/>
    <property type="match status" value="1"/>
</dbReference>
<keyword evidence="4" id="KW-0479">Metal-binding</keyword>
<feature type="domain" description="PPM-type phosphatase" evidence="10">
    <location>
        <begin position="195"/>
        <end position="365"/>
    </location>
</feature>
<keyword evidence="12" id="KW-1185">Reference proteome</keyword>
<evidence type="ECO:0000256" key="5">
    <source>
        <dbReference type="ARBA" id="ARBA00022801"/>
    </source>
</evidence>
<dbReference type="Pfam" id="PF00498">
    <property type="entry name" value="FHA"/>
    <property type="match status" value="1"/>
</dbReference>
<dbReference type="GO" id="GO:0004722">
    <property type="term" value="F:protein serine/threonine phosphatase activity"/>
    <property type="evidence" value="ECO:0007669"/>
    <property type="project" value="UniProtKB-EC"/>
</dbReference>
<feature type="non-terminal residue" evidence="11">
    <location>
        <position position="1"/>
    </location>
</feature>
<evidence type="ECO:0000259" key="9">
    <source>
        <dbReference type="PROSITE" id="PS50006"/>
    </source>
</evidence>
<keyword evidence="8" id="KW-0464">Manganese</keyword>
<dbReference type="SMART" id="SM00332">
    <property type="entry name" value="PP2Cc"/>
    <property type="match status" value="1"/>
</dbReference>
<feature type="non-terminal residue" evidence="11">
    <location>
        <position position="365"/>
    </location>
</feature>
<dbReference type="SMART" id="SM00240">
    <property type="entry name" value="FHA"/>
    <property type="match status" value="1"/>
</dbReference>
<dbReference type="Pfam" id="PF00481">
    <property type="entry name" value="PP2C"/>
    <property type="match status" value="1"/>
</dbReference>
<evidence type="ECO:0000256" key="6">
    <source>
        <dbReference type="ARBA" id="ARBA00022842"/>
    </source>
</evidence>